<evidence type="ECO:0000313" key="1">
    <source>
        <dbReference type="EMBL" id="SDG71820.1"/>
    </source>
</evidence>
<accession>A0A1G7WKU7</accession>
<sequence>MVKKIVVTLPVYVKKFFFSEYDGYTKKNGIDEIHVDKNSELGKLIHLISRPIPFTQKRIQSDDPGTLSIRYYIHVQAYEVPNDKLPLLAQYMDEIFRRSLICEVRGGHELALCDYGPLVTESLKRRGIERDVDIDYQTARKIYRDYIAKNNRKKEKSYA</sequence>
<keyword evidence="2" id="KW-1185">Reference proteome</keyword>
<name>A0A1G7WKU7_9BACT</name>
<reference evidence="2" key="1">
    <citation type="submission" date="2016-10" db="EMBL/GenBank/DDBJ databases">
        <authorList>
            <person name="Varghese N."/>
            <person name="Submissions S."/>
        </authorList>
    </citation>
    <scope>NUCLEOTIDE SEQUENCE [LARGE SCALE GENOMIC DNA]</scope>
    <source>
        <strain evidence="2">DSM 25329</strain>
    </source>
</reference>
<dbReference type="RefSeq" id="WP_090156695.1">
    <property type="nucleotide sequence ID" value="NZ_FNAN01000022.1"/>
</dbReference>
<gene>
    <name evidence="1" type="ORF">SAMN04487996_12261</name>
</gene>
<proteinExistence type="predicted"/>
<dbReference type="OrthoDB" id="951057at2"/>
<organism evidence="1 2">
    <name type="scientific">Dyadobacter soli</name>
    <dbReference type="NCBI Taxonomy" id="659014"/>
    <lineage>
        <taxon>Bacteria</taxon>
        <taxon>Pseudomonadati</taxon>
        <taxon>Bacteroidota</taxon>
        <taxon>Cytophagia</taxon>
        <taxon>Cytophagales</taxon>
        <taxon>Spirosomataceae</taxon>
        <taxon>Dyadobacter</taxon>
    </lineage>
</organism>
<protein>
    <submittedName>
        <fullName evidence="1">Uncharacterized protein</fullName>
    </submittedName>
</protein>
<dbReference type="AlphaFoldDB" id="A0A1G7WKU7"/>
<dbReference type="Proteomes" id="UP000198748">
    <property type="component" value="Unassembled WGS sequence"/>
</dbReference>
<evidence type="ECO:0000313" key="2">
    <source>
        <dbReference type="Proteomes" id="UP000198748"/>
    </source>
</evidence>
<dbReference type="EMBL" id="FNAN01000022">
    <property type="protein sequence ID" value="SDG71820.1"/>
    <property type="molecule type" value="Genomic_DNA"/>
</dbReference>
<dbReference type="STRING" id="659014.SAMN04487996_12261"/>